<dbReference type="RefSeq" id="WP_090942095.1">
    <property type="nucleotide sequence ID" value="NZ_FNDJ01000020.1"/>
</dbReference>
<evidence type="ECO:0000313" key="7">
    <source>
        <dbReference type="Proteomes" id="UP000199202"/>
    </source>
</evidence>
<dbReference type="Pfam" id="PF13564">
    <property type="entry name" value="DoxX_2"/>
    <property type="match status" value="1"/>
</dbReference>
<evidence type="ECO:0000256" key="4">
    <source>
        <dbReference type="ARBA" id="ARBA00023136"/>
    </source>
</evidence>
<dbReference type="STRING" id="633440.SAMN05421869_12011"/>
<keyword evidence="7" id="KW-1185">Reference proteome</keyword>
<organism evidence="6 7">
    <name type="scientific">Nonomuraea jiangxiensis</name>
    <dbReference type="NCBI Taxonomy" id="633440"/>
    <lineage>
        <taxon>Bacteria</taxon>
        <taxon>Bacillati</taxon>
        <taxon>Actinomycetota</taxon>
        <taxon>Actinomycetes</taxon>
        <taxon>Streptosporangiales</taxon>
        <taxon>Streptosporangiaceae</taxon>
        <taxon>Nonomuraea</taxon>
    </lineage>
</organism>
<accession>A0A1G9FMQ4</accession>
<evidence type="ECO:0000256" key="3">
    <source>
        <dbReference type="ARBA" id="ARBA00022989"/>
    </source>
</evidence>
<gene>
    <name evidence="6" type="ORF">SAMN05421869_12011</name>
</gene>
<evidence type="ECO:0000256" key="2">
    <source>
        <dbReference type="ARBA" id="ARBA00022692"/>
    </source>
</evidence>
<evidence type="ECO:0000256" key="1">
    <source>
        <dbReference type="ARBA" id="ARBA00004141"/>
    </source>
</evidence>
<name>A0A1G9FMQ4_9ACTN</name>
<proteinExistence type="predicted"/>
<comment type="subcellular location">
    <subcellularLocation>
        <location evidence="1">Membrane</location>
        <topology evidence="1">Multi-pass membrane protein</topology>
    </subcellularLocation>
</comment>
<protein>
    <submittedName>
        <fullName evidence="6">DoxX-like family protein</fullName>
    </submittedName>
</protein>
<reference evidence="6 7" key="1">
    <citation type="submission" date="2016-10" db="EMBL/GenBank/DDBJ databases">
        <authorList>
            <person name="de Groot N.N."/>
        </authorList>
    </citation>
    <scope>NUCLEOTIDE SEQUENCE [LARGE SCALE GENOMIC DNA]</scope>
    <source>
        <strain evidence="6 7">CGMCC 4.6533</strain>
    </source>
</reference>
<dbReference type="EMBL" id="FNDJ01000020">
    <property type="protein sequence ID" value="SDK89674.1"/>
    <property type="molecule type" value="Genomic_DNA"/>
</dbReference>
<keyword evidence="4 5" id="KW-0472">Membrane</keyword>
<evidence type="ECO:0000313" key="6">
    <source>
        <dbReference type="EMBL" id="SDK89674.1"/>
    </source>
</evidence>
<dbReference type="OrthoDB" id="3576439at2"/>
<keyword evidence="3 5" id="KW-1133">Transmembrane helix</keyword>
<dbReference type="GO" id="GO:0016020">
    <property type="term" value="C:membrane"/>
    <property type="evidence" value="ECO:0007669"/>
    <property type="project" value="UniProtKB-SubCell"/>
</dbReference>
<dbReference type="AlphaFoldDB" id="A0A1G9FMQ4"/>
<evidence type="ECO:0000256" key="5">
    <source>
        <dbReference type="SAM" id="Phobius"/>
    </source>
</evidence>
<feature type="transmembrane region" description="Helical" evidence="5">
    <location>
        <begin position="12"/>
        <end position="38"/>
    </location>
</feature>
<feature type="transmembrane region" description="Helical" evidence="5">
    <location>
        <begin position="107"/>
        <end position="123"/>
    </location>
</feature>
<feature type="transmembrane region" description="Helical" evidence="5">
    <location>
        <begin position="58"/>
        <end position="76"/>
    </location>
</feature>
<dbReference type="Proteomes" id="UP000199202">
    <property type="component" value="Unassembled WGS sequence"/>
</dbReference>
<keyword evidence="2 5" id="KW-0812">Transmembrane</keyword>
<dbReference type="InterPro" id="IPR032808">
    <property type="entry name" value="DoxX"/>
</dbReference>
<sequence>MTSASSPARPRGAGTVVGIALWALQVVVAGFFLMSALGKFTNAEPSASTFEAIGLGDWFRHFVGVLELLGAVALFVPRLAGPAGLALVALMAGATLTELFVLGGGGVLPLILLALSAVIAWGRRESTARLWSSVTGR</sequence>